<dbReference type="PANTHER" id="PTHR43788">
    <property type="entry name" value="DNA2/NAM7 HELICASE FAMILY MEMBER"/>
    <property type="match status" value="1"/>
</dbReference>
<dbReference type="Gene3D" id="3.40.50.300">
    <property type="entry name" value="P-loop containing nucleotide triphosphate hydrolases"/>
    <property type="match status" value="2"/>
</dbReference>
<evidence type="ECO:0000313" key="5">
    <source>
        <dbReference type="EMBL" id="MBU3851967.1"/>
    </source>
</evidence>
<dbReference type="Pfam" id="PF18335">
    <property type="entry name" value="SH3_13"/>
    <property type="match status" value="1"/>
</dbReference>
<dbReference type="InterPro" id="IPR041451">
    <property type="entry name" value="RecD2_SH13"/>
</dbReference>
<dbReference type="GO" id="GO:0009338">
    <property type="term" value="C:exodeoxyribonuclease V complex"/>
    <property type="evidence" value="ECO:0007669"/>
    <property type="project" value="TreeGrafter"/>
</dbReference>
<keyword evidence="2 3" id="KW-0067">ATP-binding</keyword>
<reference evidence="5" key="2">
    <citation type="submission" date="2021-04" db="EMBL/GenBank/DDBJ databases">
        <authorList>
            <person name="Gilroy R."/>
        </authorList>
    </citation>
    <scope>NUCLEOTIDE SEQUENCE</scope>
    <source>
        <strain evidence="5">F6-6636</strain>
    </source>
</reference>
<dbReference type="EC" id="5.6.2.3" evidence="3"/>
<dbReference type="SUPFAM" id="SSF52540">
    <property type="entry name" value="P-loop containing nucleoside triphosphate hydrolases"/>
    <property type="match status" value="2"/>
</dbReference>
<evidence type="ECO:0000256" key="2">
    <source>
        <dbReference type="ARBA" id="ARBA00022840"/>
    </source>
</evidence>
<dbReference type="Pfam" id="PF23139">
    <property type="entry name" value="OB_YrrC"/>
    <property type="match status" value="1"/>
</dbReference>
<dbReference type="Proteomes" id="UP000777303">
    <property type="component" value="Unassembled WGS sequence"/>
</dbReference>
<feature type="domain" description="AAA+ ATPase" evidence="4">
    <location>
        <begin position="347"/>
        <end position="545"/>
    </location>
</feature>
<dbReference type="InterPro" id="IPR027417">
    <property type="entry name" value="P-loop_NTPase"/>
</dbReference>
<dbReference type="GO" id="GO:0017116">
    <property type="term" value="F:single-stranded DNA helicase activity"/>
    <property type="evidence" value="ECO:0007669"/>
    <property type="project" value="TreeGrafter"/>
</dbReference>
<evidence type="ECO:0000256" key="1">
    <source>
        <dbReference type="ARBA" id="ARBA00022741"/>
    </source>
</evidence>
<dbReference type="Gene3D" id="2.30.30.940">
    <property type="match status" value="1"/>
</dbReference>
<dbReference type="GO" id="GO:0043139">
    <property type="term" value="F:5'-3' DNA helicase activity"/>
    <property type="evidence" value="ECO:0007669"/>
    <property type="project" value="UniProtKB-UniRule"/>
</dbReference>
<protein>
    <recommendedName>
        <fullName evidence="3">ATP-dependent RecD2 DNA helicase</fullName>
        <ecNumber evidence="3">5.6.2.3</ecNumber>
    </recommendedName>
    <alternativeName>
        <fullName evidence="3">DNA 5'-3' helicase subunit RecD2</fullName>
    </alternativeName>
</protein>
<dbReference type="Pfam" id="PF13245">
    <property type="entry name" value="AAA_19"/>
    <property type="match status" value="1"/>
</dbReference>
<evidence type="ECO:0000256" key="3">
    <source>
        <dbReference type="HAMAP-Rule" id="MF_01488"/>
    </source>
</evidence>
<dbReference type="NCBIfam" id="TIGR01448">
    <property type="entry name" value="recD_rel"/>
    <property type="match status" value="1"/>
</dbReference>
<dbReference type="InterPro" id="IPR055446">
    <property type="entry name" value="RecD2_N_OB"/>
</dbReference>
<dbReference type="InterPro" id="IPR029493">
    <property type="entry name" value="RecD2-like_HHH"/>
</dbReference>
<name>A0A948TK98_9LACO</name>
<keyword evidence="3" id="KW-0378">Hydrolase</keyword>
<organism evidence="5 6">
    <name type="scientific">Candidatus Paralactobacillus gallistercoris</name>
    <dbReference type="NCBI Taxonomy" id="2838724"/>
    <lineage>
        <taxon>Bacteria</taxon>
        <taxon>Bacillati</taxon>
        <taxon>Bacillota</taxon>
        <taxon>Bacilli</taxon>
        <taxon>Lactobacillales</taxon>
        <taxon>Lactobacillaceae</taxon>
        <taxon>Lactobacillus</taxon>
    </lineage>
</organism>
<dbReference type="GO" id="GO:0003677">
    <property type="term" value="F:DNA binding"/>
    <property type="evidence" value="ECO:0007669"/>
    <property type="project" value="UniProtKB-UniRule"/>
</dbReference>
<keyword evidence="3" id="KW-0238">DNA-binding</keyword>
<comment type="caution">
    <text evidence="5">The sequence shown here is derived from an EMBL/GenBank/DDBJ whole genome shotgun (WGS) entry which is preliminary data.</text>
</comment>
<dbReference type="PANTHER" id="PTHR43788:SF6">
    <property type="entry name" value="DNA HELICASE B"/>
    <property type="match status" value="1"/>
</dbReference>
<comment type="similarity">
    <text evidence="3">Belongs to the RecD family. RecD2 subfamily.</text>
</comment>
<comment type="function">
    <text evidence="3">DNA-dependent ATPase and ATP-dependent 5'-3' DNA helicase. Has no activity on blunt DNA or DNA with 3'-overhangs, requires at least 10 bases of 5'-ssDNA for helicase activity.</text>
</comment>
<dbReference type="CDD" id="cd18809">
    <property type="entry name" value="SF1_C_RecD"/>
    <property type="match status" value="1"/>
</dbReference>
<dbReference type="Pfam" id="PF14490">
    <property type="entry name" value="HHH_RecD2"/>
    <property type="match status" value="1"/>
</dbReference>
<dbReference type="InterPro" id="IPR006345">
    <property type="entry name" value="RecD2"/>
</dbReference>
<dbReference type="HAMAP" id="MF_01488">
    <property type="entry name" value="RecD2"/>
    <property type="match status" value="1"/>
</dbReference>
<dbReference type="Pfam" id="PF13538">
    <property type="entry name" value="UvrD_C_2"/>
    <property type="match status" value="1"/>
</dbReference>
<dbReference type="Gene3D" id="1.10.10.2220">
    <property type="match status" value="1"/>
</dbReference>
<reference evidence="5" key="1">
    <citation type="journal article" date="2021" name="PeerJ">
        <title>Extensive microbial diversity within the chicken gut microbiome revealed by metagenomics and culture.</title>
        <authorList>
            <person name="Gilroy R."/>
            <person name="Ravi A."/>
            <person name="Getino M."/>
            <person name="Pursley I."/>
            <person name="Horton D.L."/>
            <person name="Alikhan N.F."/>
            <person name="Baker D."/>
            <person name="Gharbi K."/>
            <person name="Hall N."/>
            <person name="Watson M."/>
            <person name="Adriaenssens E.M."/>
            <person name="Foster-Nyarko E."/>
            <person name="Jarju S."/>
            <person name="Secka A."/>
            <person name="Antonio M."/>
            <person name="Oren A."/>
            <person name="Chaudhuri R.R."/>
            <person name="La Ragione R."/>
            <person name="Hildebrand F."/>
            <person name="Pallen M.J."/>
        </authorList>
    </citation>
    <scope>NUCLEOTIDE SEQUENCE</scope>
    <source>
        <strain evidence="5">F6-6636</strain>
    </source>
</reference>
<accession>A0A948TK98</accession>
<feature type="binding site" evidence="3">
    <location>
        <begin position="358"/>
        <end position="362"/>
    </location>
    <ligand>
        <name>ATP</name>
        <dbReference type="ChEBI" id="CHEBI:30616"/>
    </ligand>
</feature>
<evidence type="ECO:0000259" key="4">
    <source>
        <dbReference type="SMART" id="SM00382"/>
    </source>
</evidence>
<dbReference type="GO" id="GO:0016787">
    <property type="term" value="F:hydrolase activity"/>
    <property type="evidence" value="ECO:0007669"/>
    <property type="project" value="UniProtKB-KW"/>
</dbReference>
<keyword evidence="1 3" id="KW-0547">Nucleotide-binding</keyword>
<dbReference type="CDD" id="cd17933">
    <property type="entry name" value="DEXSc_RecD-like"/>
    <property type="match status" value="1"/>
</dbReference>
<keyword evidence="3 5" id="KW-0347">Helicase</keyword>
<dbReference type="SMART" id="SM00382">
    <property type="entry name" value="AAA"/>
    <property type="match status" value="1"/>
</dbReference>
<dbReference type="InterPro" id="IPR003593">
    <property type="entry name" value="AAA+_ATPase"/>
</dbReference>
<gene>
    <name evidence="3" type="primary">recD2</name>
    <name evidence="5" type="ORF">H9901_04640</name>
</gene>
<keyword evidence="3" id="KW-0413">Isomerase</keyword>
<dbReference type="InterPro" id="IPR027785">
    <property type="entry name" value="UvrD-like_helicase_C"/>
</dbReference>
<proteinExistence type="inferred from homology"/>
<sequence>MMMTTAYVNGVVQNIIFQNQNNFYKILAVKIVDTNLKWHEDTIVVTGNFGDIRESETYTFDGHLVEHPRYGTQFQATQYHTYQPTTKTSLITYLASDRFSGIGKKTATKVVTYLGNDAITKILNDPHVLDEIGLSKKQRQSLLTTLQDNHGTEQIIMTLSNLGFGNTLAYKIYNKYHQDTLKVIQHDPYRLVRDIAGVGFKKADNIAFKQGIAANASVRLRGGLLAALSQMTLDSGDTYAMIKELLTTTVQLLENSQNTAIAYDDLAQALIALGKHQEVIIEDQRVYLPTLYDAEVKIAQHIQRLMDAKGDFDYSTTTLTKAIRKIEKKTNIIYDEQQTKVLKQALQHNIYLLTGGPGTGKTTLIKGIVELFAQVHHLSLNINDYDEQPFPILLAAPTGRAAKHMNETTGLPASTIHRLLGLTGQEDEQQLASEALDELTGGLLIVDEMSMVDTFLFYSLIKAVPTGMQVILVGDKDQLPSVGPGQIFADLLASDVLSSQTLQHIYRQDDHSSIITLAHEINEGRIDDNFFKNYADRSFFACQPQQVPNVVGQVVKKARQRNFTIQEIQVLAPMYRGPAGIYALNRLTQSILNPLTPEHHKNVTYGDIDYRIGDKVIHLVNSPDLNVFNGEIGEITGITYAKDSKHKSDALTIKFAGNEITYQRKDWNKIAMAYCTSIHKAQGSEFDVVILPLVMRFQHMLQRQLLYTAVTRAKRFLILVGEPQAFMLAVKQQANQRQTTLKQRLYQVFDLHIKACQDDNNQEHRLTTAMIQNHQIDPMIGMANVRPMDFMS</sequence>
<dbReference type="GO" id="GO:0005524">
    <property type="term" value="F:ATP binding"/>
    <property type="evidence" value="ECO:0007669"/>
    <property type="project" value="UniProtKB-UniRule"/>
</dbReference>
<dbReference type="GO" id="GO:0006310">
    <property type="term" value="P:DNA recombination"/>
    <property type="evidence" value="ECO:0007669"/>
    <property type="project" value="InterPro"/>
</dbReference>
<evidence type="ECO:0000313" key="6">
    <source>
        <dbReference type="Proteomes" id="UP000777303"/>
    </source>
</evidence>
<comment type="catalytic activity">
    <reaction evidence="3">
        <text>ATP + H2O = ADP + phosphate + H(+)</text>
        <dbReference type="Rhea" id="RHEA:13065"/>
        <dbReference type="ChEBI" id="CHEBI:15377"/>
        <dbReference type="ChEBI" id="CHEBI:15378"/>
        <dbReference type="ChEBI" id="CHEBI:30616"/>
        <dbReference type="ChEBI" id="CHEBI:43474"/>
        <dbReference type="ChEBI" id="CHEBI:456216"/>
        <dbReference type="EC" id="5.6.2.3"/>
    </reaction>
</comment>
<dbReference type="EMBL" id="JAHLFS010000057">
    <property type="protein sequence ID" value="MBU3851967.1"/>
    <property type="molecule type" value="Genomic_DNA"/>
</dbReference>
<dbReference type="InterPro" id="IPR050534">
    <property type="entry name" value="Coronavir_polyprotein_1ab"/>
</dbReference>
<dbReference type="AlphaFoldDB" id="A0A948TK98"/>